<accession>A0A9P9D5M5</accession>
<organism evidence="2 3">
    <name type="scientific">Dendryphion nanum</name>
    <dbReference type="NCBI Taxonomy" id="256645"/>
    <lineage>
        <taxon>Eukaryota</taxon>
        <taxon>Fungi</taxon>
        <taxon>Dikarya</taxon>
        <taxon>Ascomycota</taxon>
        <taxon>Pezizomycotina</taxon>
        <taxon>Dothideomycetes</taxon>
        <taxon>Pleosporomycetidae</taxon>
        <taxon>Pleosporales</taxon>
        <taxon>Torulaceae</taxon>
        <taxon>Dendryphion</taxon>
    </lineage>
</organism>
<proteinExistence type="predicted"/>
<feature type="transmembrane region" description="Helical" evidence="1">
    <location>
        <begin position="21"/>
        <end position="43"/>
    </location>
</feature>
<reference evidence="2" key="1">
    <citation type="journal article" date="2021" name="Nat. Commun.">
        <title>Genetic determinants of endophytism in the Arabidopsis root mycobiome.</title>
        <authorList>
            <person name="Mesny F."/>
            <person name="Miyauchi S."/>
            <person name="Thiergart T."/>
            <person name="Pickel B."/>
            <person name="Atanasova L."/>
            <person name="Karlsson M."/>
            <person name="Huettel B."/>
            <person name="Barry K.W."/>
            <person name="Haridas S."/>
            <person name="Chen C."/>
            <person name="Bauer D."/>
            <person name="Andreopoulos W."/>
            <person name="Pangilinan J."/>
            <person name="LaButti K."/>
            <person name="Riley R."/>
            <person name="Lipzen A."/>
            <person name="Clum A."/>
            <person name="Drula E."/>
            <person name="Henrissat B."/>
            <person name="Kohler A."/>
            <person name="Grigoriev I.V."/>
            <person name="Martin F.M."/>
            <person name="Hacquard S."/>
        </authorList>
    </citation>
    <scope>NUCLEOTIDE SEQUENCE</scope>
    <source>
        <strain evidence="2">MPI-CAGE-CH-0243</strain>
    </source>
</reference>
<keyword evidence="1" id="KW-0472">Membrane</keyword>
<dbReference type="AlphaFoldDB" id="A0A9P9D5M5"/>
<keyword evidence="1" id="KW-0812">Transmembrane</keyword>
<evidence type="ECO:0000313" key="3">
    <source>
        <dbReference type="Proteomes" id="UP000700596"/>
    </source>
</evidence>
<dbReference type="Proteomes" id="UP000700596">
    <property type="component" value="Unassembled WGS sequence"/>
</dbReference>
<keyword evidence="1" id="KW-1133">Transmembrane helix</keyword>
<evidence type="ECO:0000256" key="1">
    <source>
        <dbReference type="SAM" id="Phobius"/>
    </source>
</evidence>
<dbReference type="EMBL" id="JAGMWT010000020">
    <property type="protein sequence ID" value="KAH7112872.1"/>
    <property type="molecule type" value="Genomic_DNA"/>
</dbReference>
<feature type="transmembrane region" description="Helical" evidence="1">
    <location>
        <begin position="49"/>
        <end position="68"/>
    </location>
</feature>
<evidence type="ECO:0000313" key="2">
    <source>
        <dbReference type="EMBL" id="KAH7112872.1"/>
    </source>
</evidence>
<gene>
    <name evidence="2" type="ORF">B0J11DRAFT_182211</name>
</gene>
<keyword evidence="3" id="KW-1185">Reference proteome</keyword>
<comment type="caution">
    <text evidence="2">The sequence shown here is derived from an EMBL/GenBank/DDBJ whole genome shotgun (WGS) entry which is preliminary data.</text>
</comment>
<sequence>MHWVVPRRSHRFFFRCICRRSVYCCIYIHIAFIRRFFFLLHLYFYLPSISFLLSFLISSLRYIAFAYHGSEHWAELRREHLQTTHPRSTERIIQHIYHY</sequence>
<protein>
    <submittedName>
        <fullName evidence="2">Uncharacterized protein</fullName>
    </submittedName>
</protein>
<name>A0A9P9D5M5_9PLEO</name>